<dbReference type="PANTHER" id="PTHR14205">
    <property type="entry name" value="WD-REPEAT PROTEIN"/>
    <property type="match status" value="1"/>
</dbReference>
<evidence type="ECO:0000313" key="7">
    <source>
        <dbReference type="Proteomes" id="UP000494163"/>
    </source>
</evidence>
<evidence type="ECO:0000313" key="6">
    <source>
        <dbReference type="EMBL" id="ALC44342.1"/>
    </source>
</evidence>
<evidence type="ECO:0000256" key="4">
    <source>
        <dbReference type="PROSITE-ProRule" id="PRU00221"/>
    </source>
</evidence>
<dbReference type="OrthoDB" id="196957at2759"/>
<dbReference type="Proteomes" id="UP000494163">
    <property type="component" value="Chromosome 3L"/>
</dbReference>
<dbReference type="PROSITE" id="PS50082">
    <property type="entry name" value="WD_REPEATS_2"/>
    <property type="match status" value="1"/>
</dbReference>
<dbReference type="InterPro" id="IPR036322">
    <property type="entry name" value="WD40_repeat_dom_sf"/>
</dbReference>
<dbReference type="Pfam" id="PF23609">
    <property type="entry name" value="Beta-prop_EIPR1"/>
    <property type="match status" value="1"/>
</dbReference>
<dbReference type="SMART" id="SM00320">
    <property type="entry name" value="WD40"/>
    <property type="match status" value="3"/>
</dbReference>
<feature type="domain" description="EIPR1-like beta-propeller" evidence="5">
    <location>
        <begin position="4"/>
        <end position="294"/>
    </location>
</feature>
<dbReference type="STRING" id="30019.A0A0M4EQ47"/>
<dbReference type="OMA" id="HQFLALH"/>
<name>A0A0M4EQ47_DROBS</name>
<dbReference type="Pfam" id="PF00400">
    <property type="entry name" value="WD40"/>
    <property type="match status" value="1"/>
</dbReference>
<evidence type="ECO:0000259" key="5">
    <source>
        <dbReference type="Pfam" id="PF23609"/>
    </source>
</evidence>
<dbReference type="Gene3D" id="2.130.10.10">
    <property type="entry name" value="YVTN repeat-like/Quinoprotein amine dehydrogenase"/>
    <property type="match status" value="1"/>
</dbReference>
<evidence type="ECO:0000256" key="3">
    <source>
        <dbReference type="ARBA" id="ARBA00022737"/>
    </source>
</evidence>
<comment type="similarity">
    <text evidence="1">Belongs to the WD repeat EIPR1 family.</text>
</comment>
<dbReference type="InterPro" id="IPR015943">
    <property type="entry name" value="WD40/YVTN_repeat-like_dom_sf"/>
</dbReference>
<gene>
    <name evidence="6" type="ORF">Dbus_chr3Lg1508</name>
</gene>
<proteinExistence type="inferred from homology"/>
<dbReference type="InterPro" id="IPR059104">
    <property type="entry name" value="Beta-prop_EIPR1-like"/>
</dbReference>
<keyword evidence="7" id="KW-1185">Reference proteome</keyword>
<evidence type="ECO:0000256" key="2">
    <source>
        <dbReference type="ARBA" id="ARBA00022574"/>
    </source>
</evidence>
<dbReference type="InterPro" id="IPR040323">
    <property type="entry name" value="EIPR1"/>
</dbReference>
<evidence type="ECO:0000256" key="1">
    <source>
        <dbReference type="ARBA" id="ARBA00005672"/>
    </source>
</evidence>
<keyword evidence="3" id="KW-0677">Repeat</keyword>
<feature type="repeat" description="WD" evidence="4">
    <location>
        <begin position="220"/>
        <end position="256"/>
    </location>
</feature>
<dbReference type="FunFam" id="2.130.10.10:FF:000732">
    <property type="entry name" value="EARP-interacting protein homolog"/>
    <property type="match status" value="1"/>
</dbReference>
<sequence length="378" mass="42784">MEENSLIYGLELQARALTPQYGESNDVCFFIATNSLKPTNQVHLLQYDEESGTTQAKIFEHAMGEVWKLNSCPYDPKLLATVYNVQKGVQVQSQAALLTLPTDSLDLSSQQIKSEYIPWDHVEVLDTSNLGEQCFKTVEFHPSQEQTLACVLSNKLAIMQRAESSTRVVAETSGAVKHMSSFTSGKWSHHHQGHQFIVLHDTSVRAYDIRDSQHCAWSIDDAHGQMVRDLDCNPNKQCHFVTGGDDGYLKVWDYRTVKSPVFERSDHSHWVWSVRFNTFHDQLLLSSSSDCKVLLTCAGSVSSETSSAQEPEDKSVDILQERHKVLSDGLLQTFDQHEDSVYCAEWSNVDPWIFASLSYDGRVIISKVPKQFKYQIIL</sequence>
<dbReference type="InterPro" id="IPR001680">
    <property type="entry name" value="WD40_rpt"/>
</dbReference>
<reference evidence="6 7" key="1">
    <citation type="submission" date="2015-08" db="EMBL/GenBank/DDBJ databases">
        <title>Ancestral chromatin configuration constrains chromatin evolution on differentiating sex chromosomes in Drosophila.</title>
        <authorList>
            <person name="Zhou Q."/>
            <person name="Bachtrog D."/>
        </authorList>
    </citation>
    <scope>NUCLEOTIDE SEQUENCE [LARGE SCALE GENOMIC DNA]</scope>
    <source>
        <tissue evidence="6">Whole larvae</tissue>
    </source>
</reference>
<dbReference type="GO" id="GO:0016567">
    <property type="term" value="P:protein ubiquitination"/>
    <property type="evidence" value="ECO:0007669"/>
    <property type="project" value="TreeGrafter"/>
</dbReference>
<accession>A0A0M4EQ47</accession>
<dbReference type="EMBL" id="CP012525">
    <property type="protein sequence ID" value="ALC44342.1"/>
    <property type="molecule type" value="Genomic_DNA"/>
</dbReference>
<keyword evidence="2 4" id="KW-0853">WD repeat</keyword>
<dbReference type="SUPFAM" id="SSF50978">
    <property type="entry name" value="WD40 repeat-like"/>
    <property type="match status" value="1"/>
</dbReference>
<protein>
    <submittedName>
        <fullName evidence="6">CG10646</fullName>
    </submittedName>
</protein>
<dbReference type="PANTHER" id="PTHR14205:SF15">
    <property type="entry name" value="EARP AND GARP COMPLEX-INTERACTING PROTEIN 1"/>
    <property type="match status" value="1"/>
</dbReference>
<dbReference type="AlphaFoldDB" id="A0A0M4EQ47"/>
<organism evidence="6 7">
    <name type="scientific">Drosophila busckii</name>
    <name type="common">Fruit fly</name>
    <dbReference type="NCBI Taxonomy" id="30019"/>
    <lineage>
        <taxon>Eukaryota</taxon>
        <taxon>Metazoa</taxon>
        <taxon>Ecdysozoa</taxon>
        <taxon>Arthropoda</taxon>
        <taxon>Hexapoda</taxon>
        <taxon>Insecta</taxon>
        <taxon>Pterygota</taxon>
        <taxon>Neoptera</taxon>
        <taxon>Endopterygota</taxon>
        <taxon>Diptera</taxon>
        <taxon>Brachycera</taxon>
        <taxon>Muscomorpha</taxon>
        <taxon>Ephydroidea</taxon>
        <taxon>Drosophilidae</taxon>
        <taxon>Drosophila</taxon>
    </lineage>
</organism>
<dbReference type="PROSITE" id="PS50294">
    <property type="entry name" value="WD_REPEATS_REGION"/>
    <property type="match status" value="1"/>
</dbReference>